<name>A0A8H4J8G2_9HYPO</name>
<dbReference type="EMBL" id="JAADJF010000634">
    <property type="protein sequence ID" value="KAF4414979.1"/>
    <property type="molecule type" value="Genomic_DNA"/>
</dbReference>
<evidence type="ECO:0000313" key="3">
    <source>
        <dbReference type="EMBL" id="KAF4414979.1"/>
    </source>
</evidence>
<accession>A0A8H4J8G2</accession>
<sequence>MQSFFTLALLFGSTLAAPLNTDQNELLSPEERQALPPSVVQIIDFGNGEGSEASTTDHYVIETTATSTVAFVTPTDYPFEPLGSSDDSQQADPNGPIGGLDKRQLETLTGLLGLKAVDMNRRQLDALTGLLGGLKSEGLNKRQLEAVTGLLGPVLGSLGGLGGAPPAVPPPVPIPGATTTADASTTATSVVPTVTNLEDFPTFGPA</sequence>
<gene>
    <name evidence="3" type="ORF">FACUT_13776</name>
</gene>
<keyword evidence="2" id="KW-0732">Signal</keyword>
<dbReference type="Proteomes" id="UP000536711">
    <property type="component" value="Unassembled WGS sequence"/>
</dbReference>
<organism evidence="3 4">
    <name type="scientific">Fusarium acutatum</name>
    <dbReference type="NCBI Taxonomy" id="78861"/>
    <lineage>
        <taxon>Eukaryota</taxon>
        <taxon>Fungi</taxon>
        <taxon>Dikarya</taxon>
        <taxon>Ascomycota</taxon>
        <taxon>Pezizomycotina</taxon>
        <taxon>Sordariomycetes</taxon>
        <taxon>Hypocreomycetidae</taxon>
        <taxon>Hypocreales</taxon>
        <taxon>Nectriaceae</taxon>
        <taxon>Fusarium</taxon>
        <taxon>Fusarium fujikuroi species complex</taxon>
    </lineage>
</organism>
<protein>
    <submittedName>
        <fullName evidence="3">Uncharacterized protein</fullName>
    </submittedName>
</protein>
<proteinExistence type="predicted"/>
<reference evidence="3 4" key="1">
    <citation type="submission" date="2020-01" db="EMBL/GenBank/DDBJ databases">
        <title>Identification and distribution of gene clusters putatively required for synthesis of sphingolipid metabolism inhibitors in phylogenetically diverse species of the filamentous fungus Fusarium.</title>
        <authorList>
            <person name="Kim H.-S."/>
            <person name="Busman M."/>
            <person name="Brown D.W."/>
            <person name="Divon H."/>
            <person name="Uhlig S."/>
            <person name="Proctor R.H."/>
        </authorList>
    </citation>
    <scope>NUCLEOTIDE SEQUENCE [LARGE SCALE GENOMIC DNA]</scope>
    <source>
        <strain evidence="3 4">NRRL 13308</strain>
    </source>
</reference>
<dbReference type="AlphaFoldDB" id="A0A8H4J8G2"/>
<feature type="signal peptide" evidence="2">
    <location>
        <begin position="1"/>
        <end position="16"/>
    </location>
</feature>
<evidence type="ECO:0000313" key="4">
    <source>
        <dbReference type="Proteomes" id="UP000536711"/>
    </source>
</evidence>
<keyword evidence="4" id="KW-1185">Reference proteome</keyword>
<comment type="caution">
    <text evidence="3">The sequence shown here is derived from an EMBL/GenBank/DDBJ whole genome shotgun (WGS) entry which is preliminary data.</text>
</comment>
<evidence type="ECO:0000256" key="2">
    <source>
        <dbReference type="SAM" id="SignalP"/>
    </source>
</evidence>
<evidence type="ECO:0000256" key="1">
    <source>
        <dbReference type="SAM" id="MobiDB-lite"/>
    </source>
</evidence>
<feature type="region of interest" description="Disordered" evidence="1">
    <location>
        <begin position="76"/>
        <end position="101"/>
    </location>
</feature>
<feature type="chain" id="PRO_5034946080" evidence="2">
    <location>
        <begin position="17"/>
        <end position="206"/>
    </location>
</feature>
<dbReference type="OrthoDB" id="5099897at2759"/>